<keyword evidence="2" id="KW-1185">Reference proteome</keyword>
<proteinExistence type="predicted"/>
<accession>A0ABW2N2C0</accession>
<comment type="caution">
    <text evidence="1">The sequence shown here is derived from an EMBL/GenBank/DDBJ whole genome shotgun (WGS) entry which is preliminary data.</text>
</comment>
<evidence type="ECO:0000313" key="1">
    <source>
        <dbReference type="EMBL" id="MFC7359046.1"/>
    </source>
</evidence>
<dbReference type="Proteomes" id="UP001596524">
    <property type="component" value="Unassembled WGS sequence"/>
</dbReference>
<gene>
    <name evidence="1" type="ORF">ACFQO6_02110</name>
</gene>
<dbReference type="RefSeq" id="WP_255890177.1">
    <property type="nucleotide sequence ID" value="NZ_JAFMZM010000003.1"/>
</dbReference>
<dbReference type="EMBL" id="JBHTCH010000001">
    <property type="protein sequence ID" value="MFC7359046.1"/>
    <property type="molecule type" value="Genomic_DNA"/>
</dbReference>
<name>A0ABW2N2C0_9ACTN</name>
<evidence type="ECO:0000313" key="2">
    <source>
        <dbReference type="Proteomes" id="UP001596524"/>
    </source>
</evidence>
<organism evidence="1 2">
    <name type="scientific">Nocardioides astragali</name>
    <dbReference type="NCBI Taxonomy" id="1776736"/>
    <lineage>
        <taxon>Bacteria</taxon>
        <taxon>Bacillati</taxon>
        <taxon>Actinomycetota</taxon>
        <taxon>Actinomycetes</taxon>
        <taxon>Propionibacteriales</taxon>
        <taxon>Nocardioidaceae</taxon>
        <taxon>Nocardioides</taxon>
    </lineage>
</organism>
<reference evidence="2" key="1">
    <citation type="journal article" date="2019" name="Int. J. Syst. Evol. Microbiol.">
        <title>The Global Catalogue of Microorganisms (GCM) 10K type strain sequencing project: providing services to taxonomists for standard genome sequencing and annotation.</title>
        <authorList>
            <consortium name="The Broad Institute Genomics Platform"/>
            <consortium name="The Broad Institute Genome Sequencing Center for Infectious Disease"/>
            <person name="Wu L."/>
            <person name="Ma J."/>
        </authorList>
    </citation>
    <scope>NUCLEOTIDE SEQUENCE [LARGE SCALE GENOMIC DNA]</scope>
    <source>
        <strain evidence="2">FCH27</strain>
    </source>
</reference>
<protein>
    <submittedName>
        <fullName evidence="1">SMI1/KNR4 family protein</fullName>
    </submittedName>
</protein>
<sequence>MKDELRLWTDADVDAAGESLDSRLPPGYRELMTTLGDGTFYDDLRLFAPTDLASKQAFFRTVVEESWFFDGPDEELTPAYALASMSVAESLQGDQIIFHAGTGRIHVLPRDGDRTYIAGSDLPEVVAWWLDSGVMLRPRGFRFFESPLGPTGAVNGKGDRTSLVRVSEAIRSLQAHDVEVAEEDGAGRTFFVRAVGGFVSVQGTGPTDVSVHFRSQADRAPEIRAQLQEAAVGGGVTFAEPWSMTP</sequence>